<evidence type="ECO:0000313" key="2">
    <source>
        <dbReference type="Proteomes" id="UP000238634"/>
    </source>
</evidence>
<name>A0A2T1DK22_9CYAN</name>
<dbReference type="EMBL" id="PVWG01000004">
    <property type="protein sequence ID" value="PSB20840.1"/>
    <property type="molecule type" value="Genomic_DNA"/>
</dbReference>
<protein>
    <submittedName>
        <fullName evidence="1">Addiction module component</fullName>
    </submittedName>
</protein>
<accession>A0A2T1DK22</accession>
<reference evidence="1 2" key="1">
    <citation type="submission" date="2018-02" db="EMBL/GenBank/DDBJ databases">
        <authorList>
            <person name="Cohen D.B."/>
            <person name="Kent A.D."/>
        </authorList>
    </citation>
    <scope>NUCLEOTIDE SEQUENCE [LARGE SCALE GENOMIC DNA]</scope>
    <source>
        <strain evidence="1 2">ULC007</strain>
    </source>
</reference>
<evidence type="ECO:0000313" key="1">
    <source>
        <dbReference type="EMBL" id="PSB20840.1"/>
    </source>
</evidence>
<dbReference type="OrthoDB" id="516945at2"/>
<sequence length="75" mass="8287">MTLEQIEEEVLALPKDAQAALLARLLGYLGQTDMVDQEVAGVWVNEAERRDQAMDQSLEAGAPSTEVFQRIRASL</sequence>
<proteinExistence type="predicted"/>
<keyword evidence="2" id="KW-1185">Reference proteome</keyword>
<comment type="caution">
    <text evidence="1">The sequence shown here is derived from an EMBL/GenBank/DDBJ whole genome shotgun (WGS) entry which is preliminary data.</text>
</comment>
<organism evidence="1 2">
    <name type="scientific">Phormidesmis priestleyi ULC007</name>
    <dbReference type="NCBI Taxonomy" id="1920490"/>
    <lineage>
        <taxon>Bacteria</taxon>
        <taxon>Bacillati</taxon>
        <taxon>Cyanobacteriota</taxon>
        <taxon>Cyanophyceae</taxon>
        <taxon>Leptolyngbyales</taxon>
        <taxon>Leptolyngbyaceae</taxon>
        <taxon>Phormidesmis</taxon>
    </lineage>
</organism>
<dbReference type="STRING" id="1920490.GCA_001895925_03454"/>
<dbReference type="Proteomes" id="UP000238634">
    <property type="component" value="Unassembled WGS sequence"/>
</dbReference>
<reference evidence="1 2" key="2">
    <citation type="submission" date="2018-03" db="EMBL/GenBank/DDBJ databases">
        <title>The ancient ancestry and fast evolution of plastids.</title>
        <authorList>
            <person name="Moore K.R."/>
            <person name="Magnabosco C."/>
            <person name="Momper L."/>
            <person name="Gold D.A."/>
            <person name="Bosak T."/>
            <person name="Fournier G.P."/>
        </authorList>
    </citation>
    <scope>NUCLEOTIDE SEQUENCE [LARGE SCALE GENOMIC DNA]</scope>
    <source>
        <strain evidence="1 2">ULC007</strain>
    </source>
</reference>
<dbReference type="RefSeq" id="WP_073070560.1">
    <property type="nucleotide sequence ID" value="NZ_MPPI01000008.1"/>
</dbReference>
<dbReference type="AlphaFoldDB" id="A0A2T1DK22"/>
<gene>
    <name evidence="1" type="ORF">C7B65_05370</name>
</gene>